<dbReference type="InterPro" id="IPR051681">
    <property type="entry name" value="Ser/Thr_Kinases-Pseudokinases"/>
</dbReference>
<keyword evidence="1" id="KW-0067">ATP-binding</keyword>
<keyword evidence="1" id="KW-0547">Nucleotide-binding</keyword>
<dbReference type="PROSITE" id="PS00107">
    <property type="entry name" value="PROTEIN_KINASE_ATP"/>
    <property type="match status" value="1"/>
</dbReference>
<keyword evidence="3" id="KW-0472">Membrane</keyword>
<sequence length="679" mass="74541">MRRRPRRSLLISIVTVYTLVPCAFARYLQQRVPDTGACLQASTWDLLQMAGERHNISLWRFALNSTGLDRVLKARQGPSTLFIPEDASMLTCDDAVDCGVADTYWRGQLTRPTSEGLLLLHWAISGFGTTTSGGLPGDYRGKTMLSELHNASELGQWYLLVRHIYRDRLQAQIMIYVMSPSGQLEQVFAKATASYVSCSGNAVHVIDRPIVPTDFPLVDTTALPELQGYCTQSIWSAGFQNSLLTASSPSGPYYAYFAIQGLITGRFPRLFTNIDFAQPTTNISIFTPDANTITGMTQFLSRIPVGEDGRAFTYLSHYVIPGGHCLDGFRPGEWYNTLAGIYLGQNLSLQFMAGEEKAWVNVRTSLQPNRTLRASYLANACFSTLFLIDTLLPLWERWQDIPPSTITHYPQVGTEVLFGVDPECRAGQTLVQHLQDQPATVPPAREGAGGLSGPAIAAIVLGCVAFAVLAAVAVMLLKLNRRRSKGVEEREHDESQPASALSDLATHREGRSALGSCGNRVPMQVDPDADLVNGILHASSFTFDLDPETKQRIVLGAGRFGQVVAGRLQNREPIAIKCIEAPPSGPSLALEPGSLLAREVQILRHCRSAYVVKFMGIAIDPGAQEVQLITERMAGGDLMRLLSGRRIPWRSRGWKLALDVARGLVYLASKRIVHNDLKS</sequence>
<gene>
    <name evidence="6" type="ORF">g.46912</name>
</gene>
<reference evidence="6" key="1">
    <citation type="submission" date="2015-08" db="EMBL/GenBank/DDBJ databases">
        <authorList>
            <person name="Babu N.S."/>
            <person name="Beckwith C.J."/>
            <person name="Beseler K.G."/>
            <person name="Brison A."/>
            <person name="Carone J.V."/>
            <person name="Caskin T.P."/>
            <person name="Diamond M."/>
            <person name="Durham M.E."/>
            <person name="Foxe J.M."/>
            <person name="Go M."/>
            <person name="Henderson B.A."/>
            <person name="Jones I.B."/>
            <person name="McGettigan J.A."/>
            <person name="Micheletti S.J."/>
            <person name="Nasrallah M.E."/>
            <person name="Ortiz D."/>
            <person name="Piller C.R."/>
            <person name="Privatt S.R."/>
            <person name="Schneider S.L."/>
            <person name="Sharp S."/>
            <person name="Smith T.C."/>
            <person name="Stanton J.D."/>
            <person name="Ullery H.E."/>
            <person name="Wilson R.J."/>
            <person name="Serrano M.G."/>
            <person name="Buck G."/>
            <person name="Lee V."/>
            <person name="Wang Y."/>
            <person name="Carvalho R."/>
            <person name="Voegtly L."/>
            <person name="Shi R."/>
            <person name="Duckworth R."/>
            <person name="Johnson A."/>
            <person name="Loviza R."/>
            <person name="Walstead R."/>
            <person name="Shah Z."/>
            <person name="Kiflezghi M."/>
            <person name="Wade K."/>
            <person name="Ball S.L."/>
            <person name="Bradley K.W."/>
            <person name="Asai D.J."/>
            <person name="Bowman C.A."/>
            <person name="Russell D.A."/>
            <person name="Pope W.H."/>
            <person name="Jacobs-Sera D."/>
            <person name="Hendrix R.W."/>
            <person name="Hatfull G.F."/>
        </authorList>
    </citation>
    <scope>NUCLEOTIDE SEQUENCE</scope>
</reference>
<evidence type="ECO:0000256" key="4">
    <source>
        <dbReference type="SAM" id="SignalP"/>
    </source>
</evidence>
<evidence type="ECO:0000256" key="2">
    <source>
        <dbReference type="SAM" id="MobiDB-lite"/>
    </source>
</evidence>
<name>A0A1D1ZMV2_AUXPR</name>
<dbReference type="SUPFAM" id="SSF82153">
    <property type="entry name" value="FAS1 domain"/>
    <property type="match status" value="1"/>
</dbReference>
<keyword evidence="3" id="KW-0812">Transmembrane</keyword>
<feature type="transmembrane region" description="Helical" evidence="3">
    <location>
        <begin position="455"/>
        <end position="477"/>
    </location>
</feature>
<dbReference type="InterPro" id="IPR001245">
    <property type="entry name" value="Ser-Thr/Tyr_kinase_cat_dom"/>
</dbReference>
<feature type="region of interest" description="Disordered" evidence="2">
    <location>
        <begin position="485"/>
        <end position="505"/>
    </location>
</feature>
<accession>A0A1D1ZMV2</accession>
<dbReference type="InterPro" id="IPR000719">
    <property type="entry name" value="Prot_kinase_dom"/>
</dbReference>
<evidence type="ECO:0000256" key="3">
    <source>
        <dbReference type="SAM" id="Phobius"/>
    </source>
</evidence>
<organism evidence="6">
    <name type="scientific">Auxenochlorella protothecoides</name>
    <name type="common">Green microalga</name>
    <name type="synonym">Chlorella protothecoides</name>
    <dbReference type="NCBI Taxonomy" id="3075"/>
    <lineage>
        <taxon>Eukaryota</taxon>
        <taxon>Viridiplantae</taxon>
        <taxon>Chlorophyta</taxon>
        <taxon>core chlorophytes</taxon>
        <taxon>Trebouxiophyceae</taxon>
        <taxon>Chlorellales</taxon>
        <taxon>Chlorellaceae</taxon>
        <taxon>Auxenochlorella</taxon>
    </lineage>
</organism>
<dbReference type="PROSITE" id="PS50011">
    <property type="entry name" value="PROTEIN_KINASE_DOM"/>
    <property type="match status" value="1"/>
</dbReference>
<dbReference type="InterPro" id="IPR017441">
    <property type="entry name" value="Protein_kinase_ATP_BS"/>
</dbReference>
<feature type="non-terminal residue" evidence="6">
    <location>
        <position position="679"/>
    </location>
</feature>
<evidence type="ECO:0000256" key="1">
    <source>
        <dbReference type="PROSITE-ProRule" id="PRU10141"/>
    </source>
</evidence>
<dbReference type="InterPro" id="IPR036378">
    <property type="entry name" value="FAS1_dom_sf"/>
</dbReference>
<dbReference type="Gene3D" id="1.10.510.10">
    <property type="entry name" value="Transferase(Phosphotransferase) domain 1"/>
    <property type="match status" value="1"/>
</dbReference>
<feature type="binding site" evidence="1">
    <location>
        <position position="577"/>
    </location>
    <ligand>
        <name>ATP</name>
        <dbReference type="ChEBI" id="CHEBI:30616"/>
    </ligand>
</feature>
<feature type="signal peptide" evidence="4">
    <location>
        <begin position="1"/>
        <end position="25"/>
    </location>
</feature>
<keyword evidence="3" id="KW-1133">Transmembrane helix</keyword>
<dbReference type="AlphaFoldDB" id="A0A1D1ZMV2"/>
<evidence type="ECO:0000259" key="5">
    <source>
        <dbReference type="PROSITE" id="PS50011"/>
    </source>
</evidence>
<dbReference type="Pfam" id="PF07714">
    <property type="entry name" value="PK_Tyr_Ser-Thr"/>
    <property type="match status" value="1"/>
</dbReference>
<dbReference type="GO" id="GO:0005524">
    <property type="term" value="F:ATP binding"/>
    <property type="evidence" value="ECO:0007669"/>
    <property type="project" value="UniProtKB-UniRule"/>
</dbReference>
<feature type="chain" id="PRO_5008901123" description="Protein kinase domain-containing protein" evidence="4">
    <location>
        <begin position="26"/>
        <end position="679"/>
    </location>
</feature>
<proteinExistence type="predicted"/>
<protein>
    <recommendedName>
        <fullName evidence="5">Protein kinase domain-containing protein</fullName>
    </recommendedName>
</protein>
<keyword evidence="4" id="KW-0732">Signal</keyword>
<dbReference type="SUPFAM" id="SSF56112">
    <property type="entry name" value="Protein kinase-like (PK-like)"/>
    <property type="match status" value="1"/>
</dbReference>
<feature type="domain" description="Protein kinase" evidence="5">
    <location>
        <begin position="549"/>
        <end position="679"/>
    </location>
</feature>
<evidence type="ECO:0000313" key="6">
    <source>
        <dbReference type="EMBL" id="JAT68189.1"/>
    </source>
</evidence>
<dbReference type="EMBL" id="GDKF01010433">
    <property type="protein sequence ID" value="JAT68189.1"/>
    <property type="molecule type" value="Transcribed_RNA"/>
</dbReference>
<dbReference type="InterPro" id="IPR011009">
    <property type="entry name" value="Kinase-like_dom_sf"/>
</dbReference>
<dbReference type="GO" id="GO:0004674">
    <property type="term" value="F:protein serine/threonine kinase activity"/>
    <property type="evidence" value="ECO:0007669"/>
    <property type="project" value="TreeGrafter"/>
</dbReference>
<dbReference type="PANTHER" id="PTHR44329">
    <property type="entry name" value="SERINE/THREONINE-PROTEIN KINASE TNNI3K-RELATED"/>
    <property type="match status" value="1"/>
</dbReference>
<feature type="compositionally biased region" description="Basic and acidic residues" evidence="2">
    <location>
        <begin position="485"/>
        <end position="495"/>
    </location>
</feature>